<dbReference type="EMBL" id="BSPQ01000002">
    <property type="protein sequence ID" value="GLS89896.1"/>
    <property type="molecule type" value="Genomic_DNA"/>
</dbReference>
<dbReference type="PANTHER" id="PTHR21248:SF12">
    <property type="entry name" value="CARDIOLIPIN SYNTHASE C"/>
    <property type="match status" value="1"/>
</dbReference>
<dbReference type="CDD" id="cd09113">
    <property type="entry name" value="PLDc_ymdC_like_2"/>
    <property type="match status" value="1"/>
</dbReference>
<sequence length="515" mass="58323">MIKNLLPVFLCSLLFACAGLPENTTPASTAMEDSGKSYVSIQSAKHRKNLDMAETDELMVLLSAGVDSFASRIALIEDAQESIDLQYYLFHSDLSGGLIIAALWRAAERGVRIRVLVDDIDLEGSDSYIAKLDAHPNFEVRIFNPFLRSKGRIGQYITGLGTVTRRMHNKTFTVDGSAAILGGRNLADEYFGADPNVHFGDLDVLFTGEAVKDVQQSFDLYWNNQLSYGINLLSDYQVQPDDIQSMTTLLKEFEEQNKDSLYSIAVRDDNIVELIRAQKKREFQGNAIVLYDDPLKIVSSHDQLQYNLEPKLEAFVNTAQKELVLISPYFVPGKEGMALFETLLERGLKIKILTNSMMSNDVKIVHAGYSKYRKKLLAMGIELHEVDVKELKDLVERSHKKRSSNASKLALHAKFYVMDQNTTFIGSFNLDPRSRYENTEVGIVIQSEALGQHLVKDFNKNIDLVAFKLRLEDGDIIWTKTVDGKTITYTEEPYSSWWDRFKNRVMRLLPVESQL</sequence>
<dbReference type="PROSITE" id="PS50035">
    <property type="entry name" value="PLD"/>
    <property type="match status" value="2"/>
</dbReference>
<feature type="domain" description="PLD phosphodiesterase" evidence="2">
    <location>
        <begin position="163"/>
        <end position="190"/>
    </location>
</feature>
<dbReference type="InterPro" id="IPR025202">
    <property type="entry name" value="PLD-like_dom"/>
</dbReference>
<accession>A0ABQ6DYS3</accession>
<comment type="caution">
    <text evidence="3">The sequence shown here is derived from an EMBL/GenBank/DDBJ whole genome shotgun (WGS) entry which is preliminary data.</text>
</comment>
<gene>
    <name evidence="3" type="ORF">GCM10007916_09630</name>
</gene>
<protein>
    <submittedName>
        <fullName evidence="3">Phospholipase D family protein</fullName>
    </submittedName>
</protein>
<evidence type="ECO:0000256" key="1">
    <source>
        <dbReference type="SAM" id="SignalP"/>
    </source>
</evidence>
<dbReference type="CDD" id="cd09111">
    <property type="entry name" value="PLDc_ymdC_like_1"/>
    <property type="match status" value="1"/>
</dbReference>
<dbReference type="RefSeq" id="WP_284203021.1">
    <property type="nucleotide sequence ID" value="NZ_BSPQ01000002.1"/>
</dbReference>
<dbReference type="SMART" id="SM00155">
    <property type="entry name" value="PLDc"/>
    <property type="match status" value="2"/>
</dbReference>
<evidence type="ECO:0000313" key="4">
    <source>
        <dbReference type="Proteomes" id="UP001157353"/>
    </source>
</evidence>
<dbReference type="PROSITE" id="PS51257">
    <property type="entry name" value="PROKAR_LIPOPROTEIN"/>
    <property type="match status" value="1"/>
</dbReference>
<dbReference type="SUPFAM" id="SSF56024">
    <property type="entry name" value="Phospholipase D/nuclease"/>
    <property type="match status" value="2"/>
</dbReference>
<dbReference type="Gene3D" id="3.30.870.10">
    <property type="entry name" value="Endonuclease Chain A"/>
    <property type="match status" value="2"/>
</dbReference>
<feature type="signal peptide" evidence="1">
    <location>
        <begin position="1"/>
        <end position="18"/>
    </location>
</feature>
<organism evidence="3 4">
    <name type="scientific">Psychromonas marina</name>
    <dbReference type="NCBI Taxonomy" id="88364"/>
    <lineage>
        <taxon>Bacteria</taxon>
        <taxon>Pseudomonadati</taxon>
        <taxon>Pseudomonadota</taxon>
        <taxon>Gammaproteobacteria</taxon>
        <taxon>Alteromonadales</taxon>
        <taxon>Psychromonadaceae</taxon>
        <taxon>Psychromonas</taxon>
    </lineage>
</organism>
<feature type="domain" description="PLD phosphodiesterase" evidence="2">
    <location>
        <begin position="407"/>
        <end position="434"/>
    </location>
</feature>
<proteinExistence type="predicted"/>
<name>A0ABQ6DYS3_9GAMM</name>
<reference evidence="4" key="1">
    <citation type="journal article" date="2019" name="Int. J. Syst. Evol. Microbiol.">
        <title>The Global Catalogue of Microorganisms (GCM) 10K type strain sequencing project: providing services to taxonomists for standard genome sequencing and annotation.</title>
        <authorList>
            <consortium name="The Broad Institute Genomics Platform"/>
            <consortium name="The Broad Institute Genome Sequencing Center for Infectious Disease"/>
            <person name="Wu L."/>
            <person name="Ma J."/>
        </authorList>
    </citation>
    <scope>NUCLEOTIDE SEQUENCE [LARGE SCALE GENOMIC DNA]</scope>
    <source>
        <strain evidence="4">NBRC 103166</strain>
    </source>
</reference>
<dbReference type="InterPro" id="IPR001736">
    <property type="entry name" value="PLipase_D/transphosphatidylase"/>
</dbReference>
<feature type="chain" id="PRO_5046616757" evidence="1">
    <location>
        <begin position="19"/>
        <end position="515"/>
    </location>
</feature>
<evidence type="ECO:0000313" key="3">
    <source>
        <dbReference type="EMBL" id="GLS89896.1"/>
    </source>
</evidence>
<evidence type="ECO:0000259" key="2">
    <source>
        <dbReference type="PROSITE" id="PS50035"/>
    </source>
</evidence>
<dbReference type="Proteomes" id="UP001157353">
    <property type="component" value="Unassembled WGS sequence"/>
</dbReference>
<dbReference type="Pfam" id="PF13091">
    <property type="entry name" value="PLDc_2"/>
    <property type="match status" value="2"/>
</dbReference>
<keyword evidence="4" id="KW-1185">Reference proteome</keyword>
<dbReference type="PANTHER" id="PTHR21248">
    <property type="entry name" value="CARDIOLIPIN SYNTHASE"/>
    <property type="match status" value="1"/>
</dbReference>
<keyword evidence="1" id="KW-0732">Signal</keyword>